<gene>
    <name evidence="7" type="ORF">DKW60_22065</name>
</gene>
<sequence>MQTSTPLVEATNLQRFYGKHAAVAGVDISLRHGEVLGLLGPNGAGKSTIIQMLTGTLAPHTGKILINGINLKEQALAARKHIGYLPENPPLYRDMTIREYLIYCGKLHHLRGTELRNAVSWAIDSCDLGSMSKRLISNLSKGFQQRVGIAQAILHRPPLIILDEPTVGLDPLQLDQIRQLIRELGRTHGIILSTHILQEVDAVCQRVHVINQGKTVINETLDDLNARGQSLQSIFTEQLTEINEVEDA</sequence>
<dbReference type="GO" id="GO:0005524">
    <property type="term" value="F:ATP binding"/>
    <property type="evidence" value="ECO:0007669"/>
    <property type="project" value="UniProtKB-KW"/>
</dbReference>
<evidence type="ECO:0000256" key="5">
    <source>
        <dbReference type="ARBA" id="ARBA00022840"/>
    </source>
</evidence>
<evidence type="ECO:0000259" key="6">
    <source>
        <dbReference type="PROSITE" id="PS50893"/>
    </source>
</evidence>
<evidence type="ECO:0000256" key="1">
    <source>
        <dbReference type="ARBA" id="ARBA00005417"/>
    </source>
</evidence>
<dbReference type="CDD" id="cd03230">
    <property type="entry name" value="ABC_DR_subfamily_A"/>
    <property type="match status" value="1"/>
</dbReference>
<keyword evidence="2" id="KW-0813">Transport</keyword>
<evidence type="ECO:0000256" key="2">
    <source>
        <dbReference type="ARBA" id="ARBA00022448"/>
    </source>
</evidence>
<dbReference type="InterPro" id="IPR003439">
    <property type="entry name" value="ABC_transporter-like_ATP-bd"/>
</dbReference>
<accession>A0A317C248</accession>
<reference evidence="7 8" key="1">
    <citation type="submission" date="2018-05" db="EMBL/GenBank/DDBJ databases">
        <title>Leucothrix arctica sp. nov., isolated from Arctic seawater.</title>
        <authorList>
            <person name="Choi A."/>
            <person name="Baek K."/>
        </authorList>
    </citation>
    <scope>NUCLEOTIDE SEQUENCE [LARGE SCALE GENOMIC DNA]</scope>
    <source>
        <strain evidence="7 8">JCM 18388</strain>
    </source>
</reference>
<name>A0A317C248_9GAMM</name>
<keyword evidence="3" id="KW-0536">Nodulation</keyword>
<dbReference type="InterPro" id="IPR027417">
    <property type="entry name" value="P-loop_NTPase"/>
</dbReference>
<dbReference type="PANTHER" id="PTHR42711">
    <property type="entry name" value="ABC TRANSPORTER ATP-BINDING PROTEIN"/>
    <property type="match status" value="1"/>
</dbReference>
<evidence type="ECO:0000256" key="3">
    <source>
        <dbReference type="ARBA" id="ARBA00022458"/>
    </source>
</evidence>
<dbReference type="OrthoDB" id="5560252at2"/>
<keyword evidence="8" id="KW-1185">Reference proteome</keyword>
<dbReference type="PANTHER" id="PTHR42711:SF5">
    <property type="entry name" value="ABC TRANSPORTER ATP-BINDING PROTEIN NATA"/>
    <property type="match status" value="1"/>
</dbReference>
<organism evidence="7 8">
    <name type="scientific">Leucothrix pacifica</name>
    <dbReference type="NCBI Taxonomy" id="1247513"/>
    <lineage>
        <taxon>Bacteria</taxon>
        <taxon>Pseudomonadati</taxon>
        <taxon>Pseudomonadota</taxon>
        <taxon>Gammaproteobacteria</taxon>
        <taxon>Thiotrichales</taxon>
        <taxon>Thiotrichaceae</taxon>
        <taxon>Leucothrix</taxon>
    </lineage>
</organism>
<dbReference type="Gene3D" id="3.40.50.300">
    <property type="entry name" value="P-loop containing nucleotide triphosphate hydrolases"/>
    <property type="match status" value="1"/>
</dbReference>
<dbReference type="GO" id="GO:0016887">
    <property type="term" value="F:ATP hydrolysis activity"/>
    <property type="evidence" value="ECO:0007669"/>
    <property type="project" value="InterPro"/>
</dbReference>
<dbReference type="Proteomes" id="UP000245539">
    <property type="component" value="Unassembled WGS sequence"/>
</dbReference>
<proteinExistence type="inferred from homology"/>
<keyword evidence="4" id="KW-0547">Nucleotide-binding</keyword>
<evidence type="ECO:0000256" key="4">
    <source>
        <dbReference type="ARBA" id="ARBA00022741"/>
    </source>
</evidence>
<dbReference type="PROSITE" id="PS50893">
    <property type="entry name" value="ABC_TRANSPORTER_2"/>
    <property type="match status" value="1"/>
</dbReference>
<comment type="similarity">
    <text evidence="1">Belongs to the ABC transporter superfamily.</text>
</comment>
<dbReference type="InterPro" id="IPR050763">
    <property type="entry name" value="ABC_transporter_ATP-binding"/>
</dbReference>
<keyword evidence="5 7" id="KW-0067">ATP-binding</keyword>
<feature type="domain" description="ABC transporter" evidence="6">
    <location>
        <begin position="8"/>
        <end position="237"/>
    </location>
</feature>
<comment type="caution">
    <text evidence="7">The sequence shown here is derived from an EMBL/GenBank/DDBJ whole genome shotgun (WGS) entry which is preliminary data.</text>
</comment>
<protein>
    <submittedName>
        <fullName evidence="7">Multidrug ABC transporter ATP-binding protein</fullName>
    </submittedName>
</protein>
<dbReference type="AlphaFoldDB" id="A0A317C248"/>
<dbReference type="RefSeq" id="WP_109839825.1">
    <property type="nucleotide sequence ID" value="NZ_QGKM01000103.1"/>
</dbReference>
<dbReference type="Pfam" id="PF00005">
    <property type="entry name" value="ABC_tran"/>
    <property type="match status" value="1"/>
</dbReference>
<evidence type="ECO:0000313" key="7">
    <source>
        <dbReference type="EMBL" id="PWQ92261.1"/>
    </source>
</evidence>
<dbReference type="SMART" id="SM00382">
    <property type="entry name" value="AAA"/>
    <property type="match status" value="1"/>
</dbReference>
<dbReference type="EMBL" id="QGKM01000103">
    <property type="protein sequence ID" value="PWQ92261.1"/>
    <property type="molecule type" value="Genomic_DNA"/>
</dbReference>
<evidence type="ECO:0000313" key="8">
    <source>
        <dbReference type="Proteomes" id="UP000245539"/>
    </source>
</evidence>
<dbReference type="SUPFAM" id="SSF52540">
    <property type="entry name" value="P-loop containing nucleoside triphosphate hydrolases"/>
    <property type="match status" value="1"/>
</dbReference>
<dbReference type="InterPro" id="IPR003593">
    <property type="entry name" value="AAA+_ATPase"/>
</dbReference>